<dbReference type="GO" id="GO:0016829">
    <property type="term" value="F:lyase activity"/>
    <property type="evidence" value="ECO:0007669"/>
    <property type="project" value="UniProtKB-KW"/>
</dbReference>
<dbReference type="NCBIfam" id="TIGR03293">
    <property type="entry name" value="PhnG_redo"/>
    <property type="match status" value="1"/>
</dbReference>
<protein>
    <submittedName>
        <fullName evidence="1">Phosphonate C-P lyase system protein PhnG</fullName>
    </submittedName>
</protein>
<dbReference type="Pfam" id="PF06754">
    <property type="entry name" value="PhnG"/>
    <property type="match status" value="1"/>
</dbReference>
<accession>A0AAW9NNB0</accession>
<keyword evidence="2" id="KW-1185">Reference proteome</keyword>
<reference evidence="1 2" key="1">
    <citation type="submission" date="2023-03" db="EMBL/GenBank/DDBJ databases">
        <title>Bacillus Genome Sequencing.</title>
        <authorList>
            <person name="Dunlap C."/>
        </authorList>
    </citation>
    <scope>NUCLEOTIDE SEQUENCE [LARGE SCALE GENOMIC DNA]</scope>
    <source>
        <strain evidence="1 2">B-59205</strain>
    </source>
</reference>
<evidence type="ECO:0000313" key="1">
    <source>
        <dbReference type="EMBL" id="MEC1177912.1"/>
    </source>
</evidence>
<dbReference type="RefSeq" id="WP_326122410.1">
    <property type="nucleotide sequence ID" value="NZ_JARSFG010000007.1"/>
</dbReference>
<dbReference type="Proteomes" id="UP001344888">
    <property type="component" value="Unassembled WGS sequence"/>
</dbReference>
<dbReference type="InterPro" id="IPR009609">
    <property type="entry name" value="Phosphonate_metab_PhnG"/>
</dbReference>
<dbReference type="EMBL" id="JARSFG010000007">
    <property type="protein sequence ID" value="MEC1177912.1"/>
    <property type="molecule type" value="Genomic_DNA"/>
</dbReference>
<sequence length="140" mass="15662">MKRAERTKLLIEVGRELALQLAATICEQYDVEEISPPTEGLVMIKMRETAQQSLFYIGEVLVTETKVKIGSHYGVGLVKESEPELSKALAIIDAAYAAKLPETSTWAAHFELLAQQLHINEQQIKRSIERTNVSFDTMAT</sequence>
<dbReference type="GO" id="GO:0015716">
    <property type="term" value="P:organic phosphonate transport"/>
    <property type="evidence" value="ECO:0007669"/>
    <property type="project" value="InterPro"/>
</dbReference>
<gene>
    <name evidence="1" type="primary">phnG</name>
    <name evidence="1" type="ORF">P9B03_05400</name>
</gene>
<keyword evidence="1" id="KW-0456">Lyase</keyword>
<evidence type="ECO:0000313" key="2">
    <source>
        <dbReference type="Proteomes" id="UP001344888"/>
    </source>
</evidence>
<organism evidence="1 2">
    <name type="scientific">Metasolibacillus meyeri</name>
    <dbReference type="NCBI Taxonomy" id="1071052"/>
    <lineage>
        <taxon>Bacteria</taxon>
        <taxon>Bacillati</taxon>
        <taxon>Bacillota</taxon>
        <taxon>Bacilli</taxon>
        <taxon>Bacillales</taxon>
        <taxon>Caryophanaceae</taxon>
        <taxon>Metasolibacillus</taxon>
    </lineage>
</organism>
<comment type="caution">
    <text evidence="1">The sequence shown here is derived from an EMBL/GenBank/DDBJ whole genome shotgun (WGS) entry which is preliminary data.</text>
</comment>
<proteinExistence type="predicted"/>
<dbReference type="AlphaFoldDB" id="A0AAW9NNB0"/>
<dbReference type="GO" id="GO:0019634">
    <property type="term" value="P:organic phosphonate metabolic process"/>
    <property type="evidence" value="ECO:0007669"/>
    <property type="project" value="InterPro"/>
</dbReference>
<name>A0AAW9NNB0_9BACL</name>